<protein>
    <submittedName>
        <fullName evidence="1">Uncharacterized protein</fullName>
    </submittedName>
</protein>
<gene>
    <name evidence="1" type="ORF">SAMEA3906486_05180</name>
</gene>
<evidence type="ECO:0000313" key="1">
    <source>
        <dbReference type="EMBL" id="SAI74466.1"/>
    </source>
</evidence>
<proteinExistence type="predicted"/>
<dbReference type="AlphaFoldDB" id="A0A157SWY7"/>
<sequence>MEVLGLQRAKEAVLVQRFKLSRLSLAPTNRSEDLPSWRSRQLGCGFQDERVSHSLGRKRPFTIVCFRLHAVPRMSRLLRTGVPPCPRYVPAASEDAVRPLYFRVLHVKCIRTGGPENPMRRGQPAYTVFFCLTETVNRSTRKPIKIRDILNPPGCVMCEALKGGGDGHVDGDLKGLVNVRGTFTASSGRPRRRSRWGWPPQPTLPFHPKAKAAQKAAFALVQVYLRRGT</sequence>
<keyword evidence="2" id="KW-1185">Reference proteome</keyword>
<organism evidence="1 2">
    <name type="scientific">Bordetella ansorpii</name>
    <dbReference type="NCBI Taxonomy" id="288768"/>
    <lineage>
        <taxon>Bacteria</taxon>
        <taxon>Pseudomonadati</taxon>
        <taxon>Pseudomonadota</taxon>
        <taxon>Betaproteobacteria</taxon>
        <taxon>Burkholderiales</taxon>
        <taxon>Alcaligenaceae</taxon>
        <taxon>Bordetella</taxon>
    </lineage>
</organism>
<evidence type="ECO:0000313" key="2">
    <source>
        <dbReference type="Proteomes" id="UP000076848"/>
    </source>
</evidence>
<dbReference type="EMBL" id="FKIF01000010">
    <property type="protein sequence ID" value="SAI74466.1"/>
    <property type="molecule type" value="Genomic_DNA"/>
</dbReference>
<reference evidence="1 2" key="1">
    <citation type="submission" date="2016-04" db="EMBL/GenBank/DDBJ databases">
        <authorList>
            <consortium name="Pathogen Informatics"/>
        </authorList>
    </citation>
    <scope>NUCLEOTIDE SEQUENCE [LARGE SCALE GENOMIC DNA]</scope>
    <source>
        <strain evidence="1 2">H050680373</strain>
    </source>
</reference>
<accession>A0A157SWY7</accession>
<name>A0A157SWY7_9BORD</name>
<dbReference type="Proteomes" id="UP000076848">
    <property type="component" value="Unassembled WGS sequence"/>
</dbReference>